<evidence type="ECO:0000256" key="2">
    <source>
        <dbReference type="ARBA" id="ARBA00022448"/>
    </source>
</evidence>
<keyword evidence="7" id="KW-0675">Receptor</keyword>
<organism evidence="13 14">
    <name type="scientific">Nyssa sinensis</name>
    <dbReference type="NCBI Taxonomy" id="561372"/>
    <lineage>
        <taxon>Eukaryota</taxon>
        <taxon>Viridiplantae</taxon>
        <taxon>Streptophyta</taxon>
        <taxon>Embryophyta</taxon>
        <taxon>Tracheophyta</taxon>
        <taxon>Spermatophyta</taxon>
        <taxon>Magnoliopsida</taxon>
        <taxon>eudicotyledons</taxon>
        <taxon>Gunneridae</taxon>
        <taxon>Pentapetalae</taxon>
        <taxon>asterids</taxon>
        <taxon>Cornales</taxon>
        <taxon>Nyssaceae</taxon>
        <taxon>Nyssa</taxon>
    </lineage>
</organism>
<keyword evidence="2" id="KW-0813">Transport</keyword>
<accession>A0A5J4ZD44</accession>
<comment type="subcellular location">
    <subcellularLocation>
        <location evidence="1">Membrane</location>
        <topology evidence="1">Multi-pass membrane protein</topology>
    </subcellularLocation>
</comment>
<keyword evidence="5" id="KW-0406">Ion transport</keyword>
<keyword evidence="14" id="KW-1185">Reference proteome</keyword>
<dbReference type="InterPro" id="IPR001320">
    <property type="entry name" value="Iontro_rcpt_C"/>
</dbReference>
<dbReference type="Gene3D" id="1.10.287.70">
    <property type="match status" value="1"/>
</dbReference>
<dbReference type="EMBL" id="CM018052">
    <property type="protein sequence ID" value="KAA8515171.1"/>
    <property type="molecule type" value="Genomic_DNA"/>
</dbReference>
<evidence type="ECO:0000313" key="13">
    <source>
        <dbReference type="EMBL" id="KAA8515171.1"/>
    </source>
</evidence>
<evidence type="ECO:0000256" key="5">
    <source>
        <dbReference type="ARBA" id="ARBA00023065"/>
    </source>
</evidence>
<keyword evidence="6 11" id="KW-0472">Membrane</keyword>
<dbReference type="GO" id="GO:0016020">
    <property type="term" value="C:membrane"/>
    <property type="evidence" value="ECO:0007669"/>
    <property type="project" value="UniProtKB-SubCell"/>
</dbReference>
<dbReference type="AlphaFoldDB" id="A0A5J4ZD44"/>
<dbReference type="SMART" id="SM00079">
    <property type="entry name" value="PBPe"/>
    <property type="match status" value="1"/>
</dbReference>
<dbReference type="Pfam" id="PF10613">
    <property type="entry name" value="Lig_chan-Glu_bd"/>
    <property type="match status" value="1"/>
</dbReference>
<keyword evidence="8" id="KW-0325">Glycoprotein</keyword>
<dbReference type="InterPro" id="IPR015683">
    <property type="entry name" value="Ionotropic_Glu_rcpt"/>
</dbReference>
<dbReference type="Pfam" id="PF00060">
    <property type="entry name" value="Lig_chan"/>
    <property type="match status" value="1"/>
</dbReference>
<evidence type="ECO:0000256" key="6">
    <source>
        <dbReference type="ARBA" id="ARBA00023136"/>
    </source>
</evidence>
<keyword evidence="10" id="KW-0407">Ion channel</keyword>
<evidence type="ECO:0000256" key="10">
    <source>
        <dbReference type="ARBA" id="ARBA00023303"/>
    </source>
</evidence>
<evidence type="ECO:0000256" key="3">
    <source>
        <dbReference type="ARBA" id="ARBA00022692"/>
    </source>
</evidence>
<proteinExistence type="predicted"/>
<dbReference type="OrthoDB" id="5984008at2759"/>
<dbReference type="SUPFAM" id="SSF53850">
    <property type="entry name" value="Periplasmic binding protein-like II"/>
    <property type="match status" value="1"/>
</dbReference>
<sequence>MIIGVPRWTFADVFLKIESTKNPAQMKYSGFCIEVFQEVAKILGLQYEFVAFNGSYADLIDCVANKRLCASLRWKTFDAAVGDITILADRWKLVDFSAPFTKIGVSLVAQLKPEISNPWMFLTRFAVELWVAIAAISIYIMFLVWFFEHRSNPEFNGPWNDQLGNALWFTFSSVFFSQREHIQYNYTRMVVVVWLFVVLILTQSYGARLTSMLTVSRLQTNVEQLRKTNVKVGYFGTTYIREYLQKALQFKFENIQEMNVVYDLSVFENHGGISAAFVEAPYAKVVVNEYCKKYAIIGPTYRFGRFGFVSKMKNFQFLETWIFPCMEDY</sequence>
<feature type="domain" description="Ionotropic glutamate receptor C-terminal" evidence="12">
    <location>
        <begin position="2"/>
        <end position="324"/>
    </location>
</feature>
<feature type="transmembrane region" description="Helical" evidence="11">
    <location>
        <begin position="189"/>
        <end position="207"/>
    </location>
</feature>
<evidence type="ECO:0000256" key="7">
    <source>
        <dbReference type="ARBA" id="ARBA00023170"/>
    </source>
</evidence>
<evidence type="ECO:0000256" key="1">
    <source>
        <dbReference type="ARBA" id="ARBA00004141"/>
    </source>
</evidence>
<keyword evidence="3 11" id="KW-0812">Transmembrane</keyword>
<gene>
    <name evidence="13" type="ORF">F0562_018350</name>
</gene>
<protein>
    <recommendedName>
        <fullName evidence="12">Ionotropic glutamate receptor C-terminal domain-containing protein</fullName>
    </recommendedName>
</protein>
<dbReference type="Proteomes" id="UP000325577">
    <property type="component" value="Linkage Group LG9"/>
</dbReference>
<dbReference type="FunFam" id="1.10.287.70:FF:000172">
    <property type="entry name" value="Glutamate receptor"/>
    <property type="match status" value="1"/>
</dbReference>
<dbReference type="PANTHER" id="PTHR18966">
    <property type="entry name" value="IONOTROPIC GLUTAMATE RECEPTOR"/>
    <property type="match status" value="1"/>
</dbReference>
<evidence type="ECO:0000259" key="12">
    <source>
        <dbReference type="SMART" id="SM00079"/>
    </source>
</evidence>
<name>A0A5J4ZD44_9ASTE</name>
<evidence type="ECO:0000256" key="4">
    <source>
        <dbReference type="ARBA" id="ARBA00022989"/>
    </source>
</evidence>
<dbReference type="GO" id="GO:0015276">
    <property type="term" value="F:ligand-gated monoatomic ion channel activity"/>
    <property type="evidence" value="ECO:0007669"/>
    <property type="project" value="InterPro"/>
</dbReference>
<evidence type="ECO:0000313" key="14">
    <source>
        <dbReference type="Proteomes" id="UP000325577"/>
    </source>
</evidence>
<keyword evidence="4 11" id="KW-1133">Transmembrane helix</keyword>
<evidence type="ECO:0000256" key="11">
    <source>
        <dbReference type="SAM" id="Phobius"/>
    </source>
</evidence>
<dbReference type="InterPro" id="IPR019594">
    <property type="entry name" value="Glu/Gly-bd"/>
</dbReference>
<keyword evidence="9" id="KW-1071">Ligand-gated ion channel</keyword>
<evidence type="ECO:0000256" key="9">
    <source>
        <dbReference type="ARBA" id="ARBA00023286"/>
    </source>
</evidence>
<dbReference type="Gene3D" id="3.40.190.10">
    <property type="entry name" value="Periplasmic binding protein-like II"/>
    <property type="match status" value="1"/>
</dbReference>
<evidence type="ECO:0000256" key="8">
    <source>
        <dbReference type="ARBA" id="ARBA00023180"/>
    </source>
</evidence>
<feature type="transmembrane region" description="Helical" evidence="11">
    <location>
        <begin position="125"/>
        <end position="147"/>
    </location>
</feature>
<reference evidence="13 14" key="1">
    <citation type="submission" date="2019-09" db="EMBL/GenBank/DDBJ databases">
        <title>A chromosome-level genome assembly of the Chinese tupelo Nyssa sinensis.</title>
        <authorList>
            <person name="Yang X."/>
            <person name="Kang M."/>
            <person name="Yang Y."/>
            <person name="Xiong H."/>
            <person name="Wang M."/>
            <person name="Zhang Z."/>
            <person name="Wang Z."/>
            <person name="Wu H."/>
            <person name="Ma T."/>
            <person name="Liu J."/>
            <person name="Xi Z."/>
        </authorList>
    </citation>
    <scope>NUCLEOTIDE SEQUENCE [LARGE SCALE GENOMIC DNA]</scope>
    <source>
        <strain evidence="13">J267</strain>
        <tissue evidence="13">Leaf</tissue>
    </source>
</reference>